<name>X1LTY2_9ZZZZ</name>
<dbReference type="SUPFAM" id="SSF47819">
    <property type="entry name" value="HRDC-like"/>
    <property type="match status" value="1"/>
</dbReference>
<evidence type="ECO:0000313" key="1">
    <source>
        <dbReference type="EMBL" id="GAH97573.1"/>
    </source>
</evidence>
<organism evidence="1">
    <name type="scientific">marine sediment metagenome</name>
    <dbReference type="NCBI Taxonomy" id="412755"/>
    <lineage>
        <taxon>unclassified sequences</taxon>
        <taxon>metagenomes</taxon>
        <taxon>ecological metagenomes</taxon>
    </lineage>
</organism>
<accession>X1LTY2</accession>
<dbReference type="InterPro" id="IPR044876">
    <property type="entry name" value="HRDC_dom_sf"/>
</dbReference>
<proteinExistence type="predicted"/>
<dbReference type="EMBL" id="BARV01000377">
    <property type="protein sequence ID" value="GAH97573.1"/>
    <property type="molecule type" value="Genomic_DNA"/>
</dbReference>
<dbReference type="GO" id="GO:0000166">
    <property type="term" value="F:nucleotide binding"/>
    <property type="evidence" value="ECO:0007669"/>
    <property type="project" value="InterPro"/>
</dbReference>
<reference evidence="1" key="1">
    <citation type="journal article" date="2014" name="Front. Microbiol.">
        <title>High frequency of phylogenetically diverse reductive dehalogenase-homologous genes in deep subseafloor sedimentary metagenomes.</title>
        <authorList>
            <person name="Kawai M."/>
            <person name="Futagami T."/>
            <person name="Toyoda A."/>
            <person name="Takaki Y."/>
            <person name="Nishi S."/>
            <person name="Hori S."/>
            <person name="Arai W."/>
            <person name="Tsubouchi T."/>
            <person name="Morono Y."/>
            <person name="Uchiyama I."/>
            <person name="Ito T."/>
            <person name="Fujiyama A."/>
            <person name="Inagaki F."/>
            <person name="Takami H."/>
        </authorList>
    </citation>
    <scope>NUCLEOTIDE SEQUENCE</scope>
    <source>
        <strain evidence="1">Expedition CK06-06</strain>
    </source>
</reference>
<sequence>KLGLKKTEELIGELLKLEKIREHQAIALVDLMPERKEDVELIFAKERTKLEEEDIKKILEIINKYKK</sequence>
<comment type="caution">
    <text evidence="1">The sequence shown here is derived from an EMBL/GenBank/DDBJ whole genome shotgun (WGS) entry which is preliminary data.</text>
</comment>
<dbReference type="Gene3D" id="1.10.150.80">
    <property type="entry name" value="HRDC domain"/>
    <property type="match status" value="1"/>
</dbReference>
<dbReference type="Pfam" id="PF03874">
    <property type="entry name" value="RNA_pol_Rpb4"/>
    <property type="match status" value="1"/>
</dbReference>
<gene>
    <name evidence="1" type="ORF">S06H3_01492</name>
</gene>
<protein>
    <recommendedName>
        <fullName evidence="2">RNA polymerase Rpb4/RPC9 core domain-containing protein</fullName>
    </recommendedName>
</protein>
<feature type="non-terminal residue" evidence="1">
    <location>
        <position position="1"/>
    </location>
</feature>
<dbReference type="InterPro" id="IPR010924">
    <property type="entry name" value="Rpo4"/>
</dbReference>
<dbReference type="AlphaFoldDB" id="X1LTY2"/>
<dbReference type="PANTHER" id="PTHR39646:SF1">
    <property type="entry name" value="DNA-DIRECTED RNA POLYMERASE SUBUNIT RPO4"/>
    <property type="match status" value="1"/>
</dbReference>
<dbReference type="PANTHER" id="PTHR39646">
    <property type="entry name" value="RNA POLYMERASE RPB4"/>
    <property type="match status" value="1"/>
</dbReference>
<evidence type="ECO:0008006" key="2">
    <source>
        <dbReference type="Google" id="ProtNLM"/>
    </source>
</evidence>
<dbReference type="GO" id="GO:0006352">
    <property type="term" value="P:DNA-templated transcription initiation"/>
    <property type="evidence" value="ECO:0007669"/>
    <property type="project" value="InterPro"/>
</dbReference>
<dbReference type="GO" id="GO:0030880">
    <property type="term" value="C:RNA polymerase complex"/>
    <property type="evidence" value="ECO:0007669"/>
    <property type="project" value="InterPro"/>
</dbReference>
<dbReference type="InterPro" id="IPR010997">
    <property type="entry name" value="HRDC-like_sf"/>
</dbReference>
<dbReference type="InterPro" id="IPR005574">
    <property type="entry name" value="Rpb4/RPC9"/>
</dbReference>